<sequence>MRKGAKSKNQAPATPNEVQGTGARPLLEGEANFGTLKNSITDMLGAVKSMSLQLDETSSTVKGLVVINSKNADMSIGKSTKAEPVMSVNSKRDVVGEFHKLKQTTTVANYQGKFEALRDLMVKMNYGLSEGYLIANFLSGLKSEIKLSIANHKPETLYHAFNLAHAQETALKEMKDEGMEDKLIKTN</sequence>
<evidence type="ECO:0000313" key="4">
    <source>
        <dbReference type="Proteomes" id="UP001161247"/>
    </source>
</evidence>
<proteinExistence type="predicted"/>
<evidence type="ECO:0000256" key="1">
    <source>
        <dbReference type="SAM" id="MobiDB-lite"/>
    </source>
</evidence>
<keyword evidence="4" id="KW-1185">Reference proteome</keyword>
<dbReference type="Pfam" id="PF19259">
    <property type="entry name" value="Ty3_capsid"/>
    <property type="match status" value="1"/>
</dbReference>
<feature type="region of interest" description="Disordered" evidence="1">
    <location>
        <begin position="1"/>
        <end position="24"/>
    </location>
</feature>
<evidence type="ECO:0000313" key="3">
    <source>
        <dbReference type="EMBL" id="CAI9102164.1"/>
    </source>
</evidence>
<organism evidence="3 4">
    <name type="scientific">Oldenlandia corymbosa var. corymbosa</name>
    <dbReference type="NCBI Taxonomy" id="529605"/>
    <lineage>
        <taxon>Eukaryota</taxon>
        <taxon>Viridiplantae</taxon>
        <taxon>Streptophyta</taxon>
        <taxon>Embryophyta</taxon>
        <taxon>Tracheophyta</taxon>
        <taxon>Spermatophyta</taxon>
        <taxon>Magnoliopsida</taxon>
        <taxon>eudicotyledons</taxon>
        <taxon>Gunneridae</taxon>
        <taxon>Pentapetalae</taxon>
        <taxon>asterids</taxon>
        <taxon>lamiids</taxon>
        <taxon>Gentianales</taxon>
        <taxon>Rubiaceae</taxon>
        <taxon>Rubioideae</taxon>
        <taxon>Spermacoceae</taxon>
        <taxon>Hedyotis-Oldenlandia complex</taxon>
        <taxon>Oldenlandia</taxon>
    </lineage>
</organism>
<feature type="compositionally biased region" description="Polar residues" evidence="1">
    <location>
        <begin position="7"/>
        <end position="19"/>
    </location>
</feature>
<name>A0AAV1D2Q3_OLDCO</name>
<reference evidence="3" key="1">
    <citation type="submission" date="2023-03" db="EMBL/GenBank/DDBJ databases">
        <authorList>
            <person name="Julca I."/>
        </authorList>
    </citation>
    <scope>NUCLEOTIDE SEQUENCE</scope>
</reference>
<dbReference type="EMBL" id="OX459121">
    <property type="protein sequence ID" value="CAI9102164.1"/>
    <property type="molecule type" value="Genomic_DNA"/>
</dbReference>
<feature type="domain" description="Ty3 transposon capsid-like protein" evidence="2">
    <location>
        <begin position="90"/>
        <end position="175"/>
    </location>
</feature>
<protein>
    <submittedName>
        <fullName evidence="3">OLC1v1000386C1</fullName>
    </submittedName>
</protein>
<accession>A0AAV1D2Q3</accession>
<dbReference type="InterPro" id="IPR045358">
    <property type="entry name" value="Ty3_capsid"/>
</dbReference>
<dbReference type="AlphaFoldDB" id="A0AAV1D2Q3"/>
<evidence type="ECO:0000259" key="2">
    <source>
        <dbReference type="Pfam" id="PF19259"/>
    </source>
</evidence>
<dbReference type="Proteomes" id="UP001161247">
    <property type="component" value="Chromosome 4"/>
</dbReference>
<gene>
    <name evidence="3" type="ORF">OLC1_LOCUS11568</name>
</gene>